<evidence type="ECO:0000313" key="2">
    <source>
        <dbReference type="EMBL" id="MET3657509.1"/>
    </source>
</evidence>
<proteinExistence type="predicted"/>
<protein>
    <submittedName>
        <fullName evidence="2">Uncharacterized protein</fullName>
    </submittedName>
</protein>
<dbReference type="RefSeq" id="WP_340741223.1">
    <property type="nucleotide sequence ID" value="NZ_JBEPME010000003.1"/>
</dbReference>
<evidence type="ECO:0000313" key="3">
    <source>
        <dbReference type="Proteomes" id="UP001549104"/>
    </source>
</evidence>
<feature type="transmembrane region" description="Helical" evidence="1">
    <location>
        <begin position="7"/>
        <end position="24"/>
    </location>
</feature>
<accession>A0ABV2K8V0</accession>
<gene>
    <name evidence="2" type="ORF">ABIC55_002596</name>
</gene>
<organism evidence="2 3">
    <name type="scientific">Sporosarcina psychrophila</name>
    <name type="common">Bacillus psychrophilus</name>
    <dbReference type="NCBI Taxonomy" id="1476"/>
    <lineage>
        <taxon>Bacteria</taxon>
        <taxon>Bacillati</taxon>
        <taxon>Bacillota</taxon>
        <taxon>Bacilli</taxon>
        <taxon>Bacillales</taxon>
        <taxon>Caryophanaceae</taxon>
        <taxon>Sporosarcina</taxon>
    </lineage>
</organism>
<keyword evidence="3" id="KW-1185">Reference proteome</keyword>
<evidence type="ECO:0000256" key="1">
    <source>
        <dbReference type="SAM" id="Phobius"/>
    </source>
</evidence>
<keyword evidence="1" id="KW-0472">Membrane</keyword>
<keyword evidence="1" id="KW-1133">Transmembrane helix</keyword>
<dbReference type="InterPro" id="IPR058995">
    <property type="entry name" value="YolC/YozM-like"/>
</dbReference>
<sequence length="107" mass="12403">MSLKRKPVIFFLTCFVIGSALFWYSQKESYSAENVVVSAMDRYEVQSIQVGEEGVIDEVDKTRFVIRIDVYDKNDIPKVESYLQKKLSKVDLAQYDIQVFSNKGITY</sequence>
<keyword evidence="1" id="KW-0812">Transmembrane</keyword>
<reference evidence="2 3" key="1">
    <citation type="submission" date="2024-06" db="EMBL/GenBank/DDBJ databases">
        <title>Sorghum-associated microbial communities from plants grown in Nebraska, USA.</title>
        <authorList>
            <person name="Schachtman D."/>
        </authorList>
    </citation>
    <scope>NUCLEOTIDE SEQUENCE [LARGE SCALE GENOMIC DNA]</scope>
    <source>
        <strain evidence="2 3">1288</strain>
    </source>
</reference>
<comment type="caution">
    <text evidence="2">The sequence shown here is derived from an EMBL/GenBank/DDBJ whole genome shotgun (WGS) entry which is preliminary data.</text>
</comment>
<dbReference type="Pfam" id="PF26328">
    <property type="entry name" value="YolC_YozM"/>
    <property type="match status" value="1"/>
</dbReference>
<name>A0ABV2K8V0_SPOPS</name>
<dbReference type="Proteomes" id="UP001549104">
    <property type="component" value="Unassembled WGS sequence"/>
</dbReference>
<dbReference type="EMBL" id="JBEPME010000003">
    <property type="protein sequence ID" value="MET3657509.1"/>
    <property type="molecule type" value="Genomic_DNA"/>
</dbReference>